<evidence type="ECO:0000256" key="1">
    <source>
        <dbReference type="SAM" id="MobiDB-lite"/>
    </source>
</evidence>
<dbReference type="Proteomes" id="UP000199236">
    <property type="component" value="Unassembled WGS sequence"/>
</dbReference>
<dbReference type="AlphaFoldDB" id="A0A1I5ETZ7"/>
<name>A0A1I5ETZ7_9HYPH</name>
<gene>
    <name evidence="2" type="ORF">SAMN04488056_103328</name>
</gene>
<keyword evidence="3" id="KW-1185">Reference proteome</keyword>
<accession>A0A1I5ETZ7</accession>
<sequence>MSFFASLSIPYSNSLIDYNYNNCAFSTLELAPGLTLSWRQESPLKGAGKPLRRARNHPAQQHG</sequence>
<evidence type="ECO:0000313" key="2">
    <source>
        <dbReference type="EMBL" id="SFO14521.1"/>
    </source>
</evidence>
<dbReference type="STRING" id="655353.SAMN04488056_103328"/>
<proteinExistence type="predicted"/>
<evidence type="ECO:0000313" key="3">
    <source>
        <dbReference type="Proteomes" id="UP000199236"/>
    </source>
</evidence>
<protein>
    <submittedName>
        <fullName evidence="2">Uncharacterized protein</fullName>
    </submittedName>
</protein>
<feature type="region of interest" description="Disordered" evidence="1">
    <location>
        <begin position="44"/>
        <end position="63"/>
    </location>
</feature>
<reference evidence="2 3" key="1">
    <citation type="submission" date="2016-10" db="EMBL/GenBank/DDBJ databases">
        <authorList>
            <person name="de Groot N.N."/>
        </authorList>
    </citation>
    <scope>NUCLEOTIDE SEQUENCE [LARGE SCALE GENOMIC DNA]</scope>
    <source>
        <strain evidence="2 3">CGMCC 1.9157</strain>
    </source>
</reference>
<organism evidence="2 3">
    <name type="scientific">Cohaesibacter marisflavi</name>
    <dbReference type="NCBI Taxonomy" id="655353"/>
    <lineage>
        <taxon>Bacteria</taxon>
        <taxon>Pseudomonadati</taxon>
        <taxon>Pseudomonadota</taxon>
        <taxon>Alphaproteobacteria</taxon>
        <taxon>Hyphomicrobiales</taxon>
        <taxon>Cohaesibacteraceae</taxon>
    </lineage>
</organism>
<dbReference type="EMBL" id="FOVR01000003">
    <property type="protein sequence ID" value="SFO14521.1"/>
    <property type="molecule type" value="Genomic_DNA"/>
</dbReference>